<evidence type="ECO:0000313" key="3">
    <source>
        <dbReference type="Proteomes" id="UP000256424"/>
    </source>
</evidence>
<dbReference type="InterPro" id="IPR036249">
    <property type="entry name" value="Thioredoxin-like_sf"/>
</dbReference>
<organism evidence="2 3">
    <name type="scientific">Helicobacter aurati</name>
    <dbReference type="NCBI Taxonomy" id="137778"/>
    <lineage>
        <taxon>Bacteria</taxon>
        <taxon>Pseudomonadati</taxon>
        <taxon>Campylobacterota</taxon>
        <taxon>Epsilonproteobacteria</taxon>
        <taxon>Campylobacterales</taxon>
        <taxon>Helicobacteraceae</taxon>
        <taxon>Helicobacter</taxon>
    </lineage>
</organism>
<evidence type="ECO:0000259" key="1">
    <source>
        <dbReference type="Pfam" id="PF13098"/>
    </source>
</evidence>
<gene>
    <name evidence="2" type="ORF">CQA66_02760</name>
</gene>
<reference evidence="2 3" key="1">
    <citation type="submission" date="2018-04" db="EMBL/GenBank/DDBJ databases">
        <title>Novel Campyloabacter and Helicobacter Species and Strains.</title>
        <authorList>
            <person name="Mannion A.J."/>
            <person name="Shen Z."/>
            <person name="Fox J.G."/>
        </authorList>
    </citation>
    <scope>NUCLEOTIDE SEQUENCE [LARGE SCALE GENOMIC DNA]</scope>
    <source>
        <strain evidence="2 3">MIT 97-5075</strain>
    </source>
</reference>
<keyword evidence="3" id="KW-1185">Reference proteome</keyword>
<name>A0A3D8J6N9_9HELI</name>
<dbReference type="RefSeq" id="WP_104762692.1">
    <property type="nucleotide sequence ID" value="NZ_FZPM01000006.1"/>
</dbReference>
<dbReference type="EMBL" id="NXLW01000003">
    <property type="protein sequence ID" value="RDU73159.1"/>
    <property type="molecule type" value="Genomic_DNA"/>
</dbReference>
<dbReference type="Proteomes" id="UP000256424">
    <property type="component" value="Unassembled WGS sequence"/>
</dbReference>
<dbReference type="Gene3D" id="3.40.30.10">
    <property type="entry name" value="Glutaredoxin"/>
    <property type="match status" value="1"/>
</dbReference>
<dbReference type="SUPFAM" id="SSF52833">
    <property type="entry name" value="Thioredoxin-like"/>
    <property type="match status" value="1"/>
</dbReference>
<dbReference type="PROSITE" id="PS51257">
    <property type="entry name" value="PROKAR_LIPOPROTEIN"/>
    <property type="match status" value="1"/>
</dbReference>
<protein>
    <recommendedName>
        <fullName evidence="1">Thioredoxin-like fold domain-containing protein</fullName>
    </recommendedName>
</protein>
<accession>A0A3D8J6N9</accession>
<proteinExistence type="predicted"/>
<dbReference type="InterPro" id="IPR012336">
    <property type="entry name" value="Thioredoxin-like_fold"/>
</dbReference>
<dbReference type="AlphaFoldDB" id="A0A3D8J6N9"/>
<evidence type="ECO:0000313" key="2">
    <source>
        <dbReference type="EMBL" id="RDU73159.1"/>
    </source>
</evidence>
<comment type="caution">
    <text evidence="2">The sequence shown here is derived from an EMBL/GenBank/DDBJ whole genome shotgun (WGS) entry which is preliminary data.</text>
</comment>
<dbReference type="Pfam" id="PF13098">
    <property type="entry name" value="Thioredoxin_2"/>
    <property type="match status" value="1"/>
</dbReference>
<sequence length="194" mass="22252">MNKQSFICATTCVILPLLILGCKESKITIGDGNNNTQTLEEISQNIDTASYKGLEDVFSNSAHIESKSKPIMLIFAKNNCTYCERLKNDIAKDSSLRNLIKENFVSYYINTSYSKSHQVSFLNKNMPTDSLALTYQLEATPLIVWVEPNGKKILSLQGYDKKYFVSMLHFIEEKKYAEEENFEKRMQLFTQTLK</sequence>
<feature type="domain" description="Thioredoxin-like fold" evidence="1">
    <location>
        <begin position="65"/>
        <end position="160"/>
    </location>
</feature>
<dbReference type="OrthoDB" id="5366120at2"/>